<evidence type="ECO:0000256" key="2">
    <source>
        <dbReference type="ARBA" id="ARBA00023004"/>
    </source>
</evidence>
<keyword evidence="5" id="KW-0223">Dioxygenase</keyword>
<evidence type="ECO:0000256" key="3">
    <source>
        <dbReference type="SAM" id="MobiDB-lite"/>
    </source>
</evidence>
<accession>A0A2G9G294</accession>
<reference evidence="6" key="1">
    <citation type="journal article" date="2018" name="Gigascience">
        <title>Genome assembly of the Pink Ipe (Handroanthus impetiginosus, Bignoniaceae), a highly valued, ecologically keystone Neotropical timber forest tree.</title>
        <authorList>
            <person name="Silva-Junior O.B."/>
            <person name="Grattapaglia D."/>
            <person name="Novaes E."/>
            <person name="Collevatti R.G."/>
        </authorList>
    </citation>
    <scope>NUCLEOTIDE SEQUENCE [LARGE SCALE GENOMIC DNA]</scope>
    <source>
        <strain evidence="6">cv. UFG-1</strain>
    </source>
</reference>
<keyword evidence="1" id="KW-0479">Metal-binding</keyword>
<dbReference type="Pfam" id="PF14226">
    <property type="entry name" value="DIOX_N"/>
    <property type="match status" value="1"/>
</dbReference>
<dbReference type="EC" id="1.14.11.9" evidence="5"/>
<dbReference type="InterPro" id="IPR026992">
    <property type="entry name" value="DIOX_N"/>
</dbReference>
<feature type="domain" description="Non-haem dioxygenase N-terminal" evidence="4">
    <location>
        <begin position="40"/>
        <end position="132"/>
    </location>
</feature>
<dbReference type="GO" id="GO:0045486">
    <property type="term" value="F:flavanone 3-dioxygenase activity"/>
    <property type="evidence" value="ECO:0007669"/>
    <property type="project" value="UniProtKB-EC"/>
</dbReference>
<evidence type="ECO:0000259" key="4">
    <source>
        <dbReference type="Pfam" id="PF14226"/>
    </source>
</evidence>
<dbReference type="EMBL" id="NKXS01007700">
    <property type="protein sequence ID" value="PIM99264.1"/>
    <property type="molecule type" value="Genomic_DNA"/>
</dbReference>
<sequence>MGTPLISTGFPYSTPPRSYIRPEHDVRPKPSEAADYQNAPVIDLGCPDSKSLAQQTAQACQGHGFFQVMNHGVARETTAEKRLKVANEFFNLPVEENDPSKTVRLSTSSNLHKEKVHNWGDYLSLSCDTSDKYVKELPIMGDYCTEIRQHGLRLVEARLSTSPNLHKEKVHNWGDYLSLSCHLLDKYAKERPISPPSLK</sequence>
<dbReference type="SUPFAM" id="SSF51197">
    <property type="entry name" value="Clavaminate synthase-like"/>
    <property type="match status" value="1"/>
</dbReference>
<proteinExistence type="predicted"/>
<protein>
    <submittedName>
        <fullName evidence="5">Flavanone 3-dioxygenase</fullName>
        <ecNumber evidence="5">1.14.11.9</ecNumber>
    </submittedName>
</protein>
<evidence type="ECO:0000256" key="1">
    <source>
        <dbReference type="ARBA" id="ARBA00022723"/>
    </source>
</evidence>
<name>A0A2G9G294_9LAMI</name>
<dbReference type="InterPro" id="IPR027443">
    <property type="entry name" value="IPNS-like_sf"/>
</dbReference>
<dbReference type="AlphaFoldDB" id="A0A2G9G294"/>
<comment type="caution">
    <text evidence="5">The sequence shown here is derived from an EMBL/GenBank/DDBJ whole genome shotgun (WGS) entry which is preliminary data.</text>
</comment>
<dbReference type="InterPro" id="IPR050295">
    <property type="entry name" value="Plant_2OG-oxidoreductases"/>
</dbReference>
<dbReference type="GO" id="GO:0046872">
    <property type="term" value="F:metal ion binding"/>
    <property type="evidence" value="ECO:0007669"/>
    <property type="project" value="UniProtKB-KW"/>
</dbReference>
<organism evidence="5 6">
    <name type="scientific">Handroanthus impetiginosus</name>
    <dbReference type="NCBI Taxonomy" id="429701"/>
    <lineage>
        <taxon>Eukaryota</taxon>
        <taxon>Viridiplantae</taxon>
        <taxon>Streptophyta</taxon>
        <taxon>Embryophyta</taxon>
        <taxon>Tracheophyta</taxon>
        <taxon>Spermatophyta</taxon>
        <taxon>Magnoliopsida</taxon>
        <taxon>eudicotyledons</taxon>
        <taxon>Gunneridae</taxon>
        <taxon>Pentapetalae</taxon>
        <taxon>asterids</taxon>
        <taxon>lamiids</taxon>
        <taxon>Lamiales</taxon>
        <taxon>Bignoniaceae</taxon>
        <taxon>Crescentiina</taxon>
        <taxon>Tabebuia alliance</taxon>
        <taxon>Handroanthus</taxon>
    </lineage>
</organism>
<dbReference type="Gene3D" id="2.60.120.330">
    <property type="entry name" value="B-lactam Antibiotic, Isopenicillin N Synthase, Chain"/>
    <property type="match status" value="1"/>
</dbReference>
<dbReference type="STRING" id="429701.A0A2G9G294"/>
<keyword evidence="6" id="KW-1185">Reference proteome</keyword>
<keyword evidence="2" id="KW-0408">Iron</keyword>
<dbReference type="PANTHER" id="PTHR47991">
    <property type="entry name" value="OXOGLUTARATE/IRON-DEPENDENT DIOXYGENASE"/>
    <property type="match status" value="1"/>
</dbReference>
<dbReference type="OrthoDB" id="288590at2759"/>
<gene>
    <name evidence="5" type="ORF">CDL12_28246</name>
</gene>
<feature type="compositionally biased region" description="Basic and acidic residues" evidence="3">
    <location>
        <begin position="20"/>
        <end position="32"/>
    </location>
</feature>
<dbReference type="Proteomes" id="UP000231279">
    <property type="component" value="Unassembled WGS sequence"/>
</dbReference>
<evidence type="ECO:0000313" key="6">
    <source>
        <dbReference type="Proteomes" id="UP000231279"/>
    </source>
</evidence>
<evidence type="ECO:0000313" key="5">
    <source>
        <dbReference type="EMBL" id="PIM99264.1"/>
    </source>
</evidence>
<feature type="region of interest" description="Disordered" evidence="3">
    <location>
        <begin position="1"/>
        <end position="32"/>
    </location>
</feature>
<keyword evidence="5" id="KW-0560">Oxidoreductase</keyword>